<reference evidence="1" key="1">
    <citation type="submission" date="2021-05" db="EMBL/GenBank/DDBJ databases">
        <authorList>
            <person name="Scholz U."/>
            <person name="Mascher M."/>
            <person name="Fiebig A."/>
        </authorList>
    </citation>
    <scope>NUCLEOTIDE SEQUENCE [LARGE SCALE GENOMIC DNA]</scope>
</reference>
<evidence type="ECO:0000313" key="2">
    <source>
        <dbReference type="Proteomes" id="UP001732700"/>
    </source>
</evidence>
<reference evidence="1" key="2">
    <citation type="submission" date="2025-09" db="UniProtKB">
        <authorList>
            <consortium name="EnsemblPlants"/>
        </authorList>
    </citation>
    <scope>IDENTIFICATION</scope>
</reference>
<sequence>MLSSGRKSKAKKMKPRIWYDEGRILDEQQICLKMCFLDVYQFRNALQNMHIAQLRNFRYHRNCKDRIIAMCTKEGCPFYITASQIAGEKTFCIRKMHFDHTCATSGESCKVNCNWVAKTAEQSSRADPGTRVESVIDNAKQKFGVEVNKVMAYRARRKALTMVIGDDLKQYKRLRDYLQTVIDTNPGSRAS</sequence>
<proteinExistence type="predicted"/>
<evidence type="ECO:0000313" key="1">
    <source>
        <dbReference type="EnsemblPlants" id="AVESA.00010b.r2.4AG0598310.1.CDS.1"/>
    </source>
</evidence>
<organism evidence="1 2">
    <name type="scientific">Avena sativa</name>
    <name type="common">Oat</name>
    <dbReference type="NCBI Taxonomy" id="4498"/>
    <lineage>
        <taxon>Eukaryota</taxon>
        <taxon>Viridiplantae</taxon>
        <taxon>Streptophyta</taxon>
        <taxon>Embryophyta</taxon>
        <taxon>Tracheophyta</taxon>
        <taxon>Spermatophyta</taxon>
        <taxon>Magnoliopsida</taxon>
        <taxon>Liliopsida</taxon>
        <taxon>Poales</taxon>
        <taxon>Poaceae</taxon>
        <taxon>BOP clade</taxon>
        <taxon>Pooideae</taxon>
        <taxon>Poodae</taxon>
        <taxon>Poeae</taxon>
        <taxon>Poeae Chloroplast Group 1 (Aveneae type)</taxon>
        <taxon>Aveninae</taxon>
        <taxon>Avena</taxon>
    </lineage>
</organism>
<accession>A0ACD5WCU9</accession>
<name>A0ACD5WCU9_AVESA</name>
<keyword evidence="2" id="KW-1185">Reference proteome</keyword>
<protein>
    <submittedName>
        <fullName evidence="1">Uncharacterized protein</fullName>
    </submittedName>
</protein>
<dbReference type="Proteomes" id="UP001732700">
    <property type="component" value="Chromosome 4A"/>
</dbReference>
<dbReference type="EnsemblPlants" id="AVESA.00010b.r2.4AG0598310.1">
    <property type="protein sequence ID" value="AVESA.00010b.r2.4AG0598310.1.CDS.1"/>
    <property type="gene ID" value="AVESA.00010b.r2.4AG0598310"/>
</dbReference>